<name>K6VJH7_9MICO</name>
<feature type="domain" description="YchJ-like middle NTF2-like" evidence="2">
    <location>
        <begin position="51"/>
        <end position="146"/>
    </location>
</feature>
<organism evidence="3 4">
    <name type="scientific">Kineosphaera limosa NBRC 100340</name>
    <dbReference type="NCBI Taxonomy" id="1184609"/>
    <lineage>
        <taxon>Bacteria</taxon>
        <taxon>Bacillati</taxon>
        <taxon>Actinomycetota</taxon>
        <taxon>Actinomycetes</taxon>
        <taxon>Micrococcales</taxon>
        <taxon>Dermatophilaceae</taxon>
        <taxon>Kineosphaera</taxon>
    </lineage>
</organism>
<dbReference type="Gene3D" id="3.10.450.50">
    <property type="match status" value="1"/>
</dbReference>
<evidence type="ECO:0000256" key="1">
    <source>
        <dbReference type="HAMAP-Rule" id="MF_00612"/>
    </source>
</evidence>
<dbReference type="HAMAP" id="MF_00612">
    <property type="entry name" value="UPF0225"/>
    <property type="match status" value="1"/>
</dbReference>
<dbReference type="InterPro" id="IPR023006">
    <property type="entry name" value="YchJ-like"/>
</dbReference>
<dbReference type="SUPFAM" id="SSF54427">
    <property type="entry name" value="NTF2-like"/>
    <property type="match status" value="1"/>
</dbReference>
<dbReference type="Pfam" id="PF17775">
    <property type="entry name" value="YchJ_M-like"/>
    <property type="match status" value="1"/>
</dbReference>
<sequence length="153" mass="16270">MTGAFGQVGAFGQAGAFGQVGATGRPCPCGAPATYDACCGPLHRGAEHADTAEQLMRSRYSAFAVGESDYLLRTWHPRTRPASLTLDPRRRWTGLDVRSTQAGEAGSDAGVVSYRVRSVAPDGTPGGFSETARFARRGRRWVYVDGDITSGRS</sequence>
<protein>
    <recommendedName>
        <fullName evidence="1">UPF0225 protein KILIM_035_00570</fullName>
    </recommendedName>
</protein>
<keyword evidence="4" id="KW-1185">Reference proteome</keyword>
<accession>K6VJH7</accession>
<dbReference type="AlphaFoldDB" id="K6VJH7"/>
<comment type="similarity">
    <text evidence="1">Belongs to the UPF0225 family.</text>
</comment>
<dbReference type="InterPro" id="IPR048469">
    <property type="entry name" value="YchJ-like_M"/>
</dbReference>
<gene>
    <name evidence="3" type="ORF">KILIM_035_00570</name>
</gene>
<evidence type="ECO:0000313" key="3">
    <source>
        <dbReference type="EMBL" id="GAB96368.1"/>
    </source>
</evidence>
<evidence type="ECO:0000313" key="4">
    <source>
        <dbReference type="Proteomes" id="UP000008366"/>
    </source>
</evidence>
<dbReference type="PANTHER" id="PTHR33747:SF1">
    <property type="entry name" value="ADENYLATE CYCLASE-ASSOCIATED CAP C-TERMINAL DOMAIN-CONTAINING PROTEIN"/>
    <property type="match status" value="1"/>
</dbReference>
<dbReference type="PANTHER" id="PTHR33747">
    <property type="entry name" value="UPF0225 PROTEIN SCO1677"/>
    <property type="match status" value="1"/>
</dbReference>
<dbReference type="STRING" id="1184609.KILIM_035_00570"/>
<dbReference type="InterPro" id="IPR032710">
    <property type="entry name" value="NTF2-like_dom_sf"/>
</dbReference>
<comment type="caution">
    <text evidence="3">The sequence shown here is derived from an EMBL/GenBank/DDBJ whole genome shotgun (WGS) entry which is preliminary data.</text>
</comment>
<dbReference type="RefSeq" id="WP_006592900.1">
    <property type="nucleotide sequence ID" value="NZ_BAHD01000035.1"/>
</dbReference>
<reference evidence="3 4" key="1">
    <citation type="submission" date="2012-08" db="EMBL/GenBank/DDBJ databases">
        <title>Whole genome shotgun sequence of Kineosphaera limosa NBRC 100340.</title>
        <authorList>
            <person name="Yoshida I."/>
            <person name="Isaki S."/>
            <person name="Hosoyama A."/>
            <person name="Tsuchikane K."/>
            <person name="Katsumata H."/>
            <person name="Ando Y."/>
            <person name="Ohji S."/>
            <person name="Hamada M."/>
            <person name="Tamura T."/>
            <person name="Yamazoe A."/>
            <person name="Yamazaki S."/>
            <person name="Fujita N."/>
        </authorList>
    </citation>
    <scope>NUCLEOTIDE SEQUENCE [LARGE SCALE GENOMIC DNA]</scope>
    <source>
        <strain evidence="3 4">NBRC 100340</strain>
    </source>
</reference>
<dbReference type="Proteomes" id="UP000008366">
    <property type="component" value="Unassembled WGS sequence"/>
</dbReference>
<proteinExistence type="inferred from homology"/>
<dbReference type="EMBL" id="BAHD01000035">
    <property type="protein sequence ID" value="GAB96368.1"/>
    <property type="molecule type" value="Genomic_DNA"/>
</dbReference>
<evidence type="ECO:0000259" key="2">
    <source>
        <dbReference type="Pfam" id="PF17775"/>
    </source>
</evidence>
<dbReference type="eggNOG" id="COG3012">
    <property type="taxonomic scope" value="Bacteria"/>
</dbReference>